<accession>A0A8S1HUX3</accession>
<dbReference type="EMBL" id="CAJGYM010000079">
    <property type="protein sequence ID" value="CAD6196807.1"/>
    <property type="molecule type" value="Genomic_DNA"/>
</dbReference>
<name>A0A8S1HUX3_9PELO</name>
<organism evidence="2 3">
    <name type="scientific">Caenorhabditis auriculariae</name>
    <dbReference type="NCBI Taxonomy" id="2777116"/>
    <lineage>
        <taxon>Eukaryota</taxon>
        <taxon>Metazoa</taxon>
        <taxon>Ecdysozoa</taxon>
        <taxon>Nematoda</taxon>
        <taxon>Chromadorea</taxon>
        <taxon>Rhabditida</taxon>
        <taxon>Rhabditina</taxon>
        <taxon>Rhabditomorpha</taxon>
        <taxon>Rhabditoidea</taxon>
        <taxon>Rhabditidae</taxon>
        <taxon>Peloderinae</taxon>
        <taxon>Caenorhabditis</taxon>
    </lineage>
</organism>
<reference evidence="2" key="1">
    <citation type="submission" date="2020-10" db="EMBL/GenBank/DDBJ databases">
        <authorList>
            <person name="Kikuchi T."/>
        </authorList>
    </citation>
    <scope>NUCLEOTIDE SEQUENCE</scope>
    <source>
        <strain evidence="2">NKZ352</strain>
    </source>
</reference>
<evidence type="ECO:0000313" key="3">
    <source>
        <dbReference type="Proteomes" id="UP000835052"/>
    </source>
</evidence>
<protein>
    <submittedName>
        <fullName evidence="2">Uncharacterized protein</fullName>
    </submittedName>
</protein>
<comment type="caution">
    <text evidence="2">The sequence shown here is derived from an EMBL/GenBank/DDBJ whole genome shotgun (WGS) entry which is preliminary data.</text>
</comment>
<gene>
    <name evidence="2" type="ORF">CAUJ_LOCUS12719</name>
</gene>
<evidence type="ECO:0000313" key="2">
    <source>
        <dbReference type="EMBL" id="CAD6196807.1"/>
    </source>
</evidence>
<dbReference type="Proteomes" id="UP000835052">
    <property type="component" value="Unassembled WGS sequence"/>
</dbReference>
<dbReference type="AlphaFoldDB" id="A0A8S1HUX3"/>
<feature type="region of interest" description="Disordered" evidence="1">
    <location>
        <begin position="158"/>
        <end position="190"/>
    </location>
</feature>
<proteinExistence type="predicted"/>
<evidence type="ECO:0000256" key="1">
    <source>
        <dbReference type="SAM" id="MobiDB-lite"/>
    </source>
</evidence>
<keyword evidence="3" id="KW-1185">Reference proteome</keyword>
<sequence length="190" mass="20177">MMQTDLGTLSGLIGISESGECGNRIEGATSEIPEGGSLKCFRSSETGDLYLKIEYSREQMKSFSASPLSRQRVANFRDIVTHAPELIRKPPSIPTEFAVTLLTSPVATNSCVSPVMTSSASAAPSFAPPSPAIVAVPAVPTPRRGPITPVKLADRRIFGFDTPPSTPRPLNYSKLSAPPPPRPSFLATPI</sequence>